<dbReference type="Proteomes" id="UP000476820">
    <property type="component" value="Unassembled WGS sequence"/>
</dbReference>
<dbReference type="OrthoDB" id="1722540at2"/>
<protein>
    <submittedName>
        <fullName evidence="1">Uncharacterized protein</fullName>
    </submittedName>
</protein>
<comment type="caution">
    <text evidence="1">The sequence shown here is derived from an EMBL/GenBank/DDBJ whole genome shotgun (WGS) entry which is preliminary data.</text>
</comment>
<dbReference type="InterPro" id="IPR043740">
    <property type="entry name" value="DUF5685"/>
</dbReference>
<dbReference type="Pfam" id="PF18937">
    <property type="entry name" value="DUF5685"/>
    <property type="match status" value="1"/>
</dbReference>
<accession>A0A0M1LDM5</accession>
<proteinExistence type="predicted"/>
<evidence type="ECO:0000313" key="2">
    <source>
        <dbReference type="EMBL" id="NFN34651.1"/>
    </source>
</evidence>
<name>A0A0M1LDM5_CLOBO</name>
<sequence length="297" mass="34474">MFGYVTPLKNELKVKDFDLFRAYYCGLCHEIKKNFGNIPRLTLNYDMTFLAILLDSLNDITLNINEIRCLFHPIYKRNIISNNDAISYASFINISLTYYKLIDDANDDLSLKSKVKSLFLSQYKRKFSKSIASINIEIKKNLLKLDSLEKNKNFTSIDEICDPFSALVGTIFKDYPYVLKNDSNDLRTALYKLGYSLGKWIYLIDALDDLKDDMKKNKFNPIDFLYNKNDIPYIELINLVKPKIEFLILSCACCCNDNLSKLNLYKNEDILKNTLELGLVHKYTLVINNLDCEANKD</sequence>
<gene>
    <name evidence="1" type="ORF">FC774_05760</name>
    <name evidence="2" type="ORF">FDB51_05770</name>
</gene>
<evidence type="ECO:0000313" key="3">
    <source>
        <dbReference type="Proteomes" id="UP000473681"/>
    </source>
</evidence>
<evidence type="ECO:0000313" key="4">
    <source>
        <dbReference type="Proteomes" id="UP000476820"/>
    </source>
</evidence>
<evidence type="ECO:0000313" key="1">
    <source>
        <dbReference type="EMBL" id="NFF87380.1"/>
    </source>
</evidence>
<dbReference type="EMBL" id="SWVK01000006">
    <property type="protein sequence ID" value="NFN34651.1"/>
    <property type="molecule type" value="Genomic_DNA"/>
</dbReference>
<dbReference type="AlphaFoldDB" id="A0A0M1LDM5"/>
<dbReference type="EMBL" id="SWOV01000011">
    <property type="protein sequence ID" value="NFF87380.1"/>
    <property type="molecule type" value="Genomic_DNA"/>
</dbReference>
<organism evidence="1 4">
    <name type="scientific">Clostridium botulinum</name>
    <dbReference type="NCBI Taxonomy" id="1491"/>
    <lineage>
        <taxon>Bacteria</taxon>
        <taxon>Bacillati</taxon>
        <taxon>Bacillota</taxon>
        <taxon>Clostridia</taxon>
        <taxon>Eubacteriales</taxon>
        <taxon>Clostridiaceae</taxon>
        <taxon>Clostridium</taxon>
    </lineage>
</organism>
<dbReference type="RefSeq" id="WP_053342813.1">
    <property type="nucleotide sequence ID" value="NZ_LFPA01000101.1"/>
</dbReference>
<dbReference type="Proteomes" id="UP000473681">
    <property type="component" value="Unassembled WGS sequence"/>
</dbReference>
<reference evidence="3 4" key="1">
    <citation type="submission" date="2019-04" db="EMBL/GenBank/DDBJ databases">
        <title>Genome sequencing of Clostridium botulinum Groups I-IV and Clostridium butyricum.</title>
        <authorList>
            <person name="Brunt J."/>
            <person name="Van Vliet A.H.M."/>
            <person name="Stringer S.C."/>
            <person name="Carter A.T."/>
            <person name="Peck M.W."/>
        </authorList>
    </citation>
    <scope>NUCLEOTIDE SEQUENCE [LARGE SCALE GENOMIC DNA]</scope>
    <source>
        <strain evidence="1 4">1605</strain>
        <strain evidence="2 3">CB-K-33E</strain>
    </source>
</reference>